<dbReference type="PATRIC" id="fig|1367477.3.peg.3171"/>
<dbReference type="InterPro" id="IPR045943">
    <property type="entry name" value="DUF6363"/>
</dbReference>
<dbReference type="EMBL" id="CP006643">
    <property type="protein sequence ID" value="AGX05083.1"/>
    <property type="molecule type" value="Genomic_DNA"/>
</dbReference>
<dbReference type="GO" id="GO:0008233">
    <property type="term" value="F:peptidase activity"/>
    <property type="evidence" value="ECO:0007669"/>
    <property type="project" value="UniProtKB-KW"/>
</dbReference>
<dbReference type="HOGENOM" id="CLU_048271_1_0_9"/>
<sequence length="324" mass="36849">MGSAAFFVPQSGGACDKCGFFLLEYIHYQAIIGKKKRGVFVMLNETGLVLEGGGMRGVYTAGVLEYFMEQDLYFPYIIGVSAGACNAASYISGQKGRNKTVNVDLVSDPRYISWRNYFRNRQFFGMDFIFDEVPNKLVPYDYDKFHNSQSEFVIGTTDCHTGEPVYFNREGYGQDVLQVLKASSSLPFIAPEIDYNSRKLLDGGISDPIPLKKAQQDGFQKNIVILTRNKGYQKKPSKFHFLVRRKYPAYTGLQKAMENRYRQYNQTLGYLAEEEQKGTTLVIQPSEPLEVGRMERNPAKLEHLYNQGYSDAKKQFGRIQSFIG</sequence>
<evidence type="ECO:0000256" key="3">
    <source>
        <dbReference type="ARBA" id="ARBA00023098"/>
    </source>
</evidence>
<dbReference type="InterPro" id="IPR050301">
    <property type="entry name" value="NTE"/>
</dbReference>
<accession>U5LCD2</accession>
<dbReference type="GO" id="GO:0016042">
    <property type="term" value="P:lipid catabolic process"/>
    <property type="evidence" value="ECO:0007669"/>
    <property type="project" value="UniProtKB-UniRule"/>
</dbReference>
<feature type="active site" description="Nucleophile" evidence="4">
    <location>
        <position position="81"/>
    </location>
</feature>
<organism evidence="6 7">
    <name type="scientific">Bacillus infantis NRRL B-14911</name>
    <dbReference type="NCBI Taxonomy" id="1367477"/>
    <lineage>
        <taxon>Bacteria</taxon>
        <taxon>Bacillati</taxon>
        <taxon>Bacillota</taxon>
        <taxon>Bacilli</taxon>
        <taxon>Bacillales</taxon>
        <taxon>Bacillaceae</taxon>
        <taxon>Bacillus</taxon>
    </lineage>
</organism>
<keyword evidence="7" id="KW-1185">Reference proteome</keyword>
<keyword evidence="6" id="KW-0645">Protease</keyword>
<evidence type="ECO:0000313" key="7">
    <source>
        <dbReference type="Proteomes" id="UP000017805"/>
    </source>
</evidence>
<keyword evidence="3 4" id="KW-0443">Lipid metabolism</keyword>
<feature type="short sequence motif" description="GXGXXG" evidence="4">
    <location>
        <begin position="52"/>
        <end position="57"/>
    </location>
</feature>
<evidence type="ECO:0000256" key="2">
    <source>
        <dbReference type="ARBA" id="ARBA00022963"/>
    </source>
</evidence>
<dbReference type="InterPro" id="IPR016035">
    <property type="entry name" value="Acyl_Trfase/lysoPLipase"/>
</dbReference>
<feature type="active site" description="Proton acceptor" evidence="4">
    <location>
        <position position="202"/>
    </location>
</feature>
<feature type="domain" description="PNPLA" evidence="5">
    <location>
        <begin position="48"/>
        <end position="215"/>
    </location>
</feature>
<evidence type="ECO:0000256" key="4">
    <source>
        <dbReference type="PROSITE-ProRule" id="PRU01161"/>
    </source>
</evidence>
<feature type="short sequence motif" description="GXSXG" evidence="4">
    <location>
        <begin position="79"/>
        <end position="83"/>
    </location>
</feature>
<dbReference type="Proteomes" id="UP000017805">
    <property type="component" value="Chromosome"/>
</dbReference>
<evidence type="ECO:0000259" key="5">
    <source>
        <dbReference type="PROSITE" id="PS51635"/>
    </source>
</evidence>
<keyword evidence="2 4" id="KW-0442">Lipid degradation</keyword>
<dbReference type="Gene3D" id="3.40.1090.10">
    <property type="entry name" value="Cytosolic phospholipase A2 catalytic domain"/>
    <property type="match status" value="2"/>
</dbReference>
<reference evidence="6 7" key="1">
    <citation type="submission" date="2013-07" db="EMBL/GenBank/DDBJ databases">
        <title>Complete genome sequence of Bacillus infantis NRRL B-14911 that has potential to induce cardiac disease by antigenic mimicry.</title>
        <authorList>
            <person name="Massilamany C."/>
            <person name="Smith T.P.L."/>
            <person name="Loy J.D."/>
            <person name="Barletta R."/>
            <person name="Reddy J."/>
        </authorList>
    </citation>
    <scope>NUCLEOTIDE SEQUENCE [LARGE SCALE GENOMIC DNA]</scope>
    <source>
        <strain evidence="6 7">NRRL B-14911</strain>
    </source>
</reference>
<gene>
    <name evidence="6" type="ORF">N288_15970</name>
</gene>
<dbReference type="PROSITE" id="PS51635">
    <property type="entry name" value="PNPLA"/>
    <property type="match status" value="1"/>
</dbReference>
<proteinExistence type="predicted"/>
<evidence type="ECO:0000256" key="1">
    <source>
        <dbReference type="ARBA" id="ARBA00022801"/>
    </source>
</evidence>
<protein>
    <submittedName>
        <fullName evidence="6">Serine protease</fullName>
    </submittedName>
</protein>
<name>U5LCD2_9BACI</name>
<evidence type="ECO:0000313" key="6">
    <source>
        <dbReference type="EMBL" id="AGX05083.1"/>
    </source>
</evidence>
<dbReference type="PANTHER" id="PTHR14226">
    <property type="entry name" value="NEUROPATHY TARGET ESTERASE/SWISS CHEESE D.MELANOGASTER"/>
    <property type="match status" value="1"/>
</dbReference>
<dbReference type="Pfam" id="PF19890">
    <property type="entry name" value="DUF6363"/>
    <property type="match status" value="1"/>
</dbReference>
<dbReference type="InterPro" id="IPR037483">
    <property type="entry name" value="YjjU-like"/>
</dbReference>
<keyword evidence="1 4" id="KW-0378">Hydrolase</keyword>
<dbReference type="STRING" id="1367477.N288_15970"/>
<dbReference type="Pfam" id="PF01734">
    <property type="entry name" value="Patatin"/>
    <property type="match status" value="1"/>
</dbReference>
<dbReference type="CDD" id="cd07208">
    <property type="entry name" value="Pat_hypo_Ecoli_yjju_like"/>
    <property type="match status" value="1"/>
</dbReference>
<dbReference type="KEGG" id="bif:N288_15970"/>
<dbReference type="GO" id="GO:0006508">
    <property type="term" value="P:proteolysis"/>
    <property type="evidence" value="ECO:0007669"/>
    <property type="project" value="UniProtKB-KW"/>
</dbReference>
<dbReference type="PANTHER" id="PTHR14226:SF25">
    <property type="entry name" value="PHOSPHOESTERASE"/>
    <property type="match status" value="1"/>
</dbReference>
<dbReference type="AlphaFoldDB" id="U5LCD2"/>
<dbReference type="SUPFAM" id="SSF52151">
    <property type="entry name" value="FabD/lysophospholipase-like"/>
    <property type="match status" value="1"/>
</dbReference>
<dbReference type="InterPro" id="IPR002641">
    <property type="entry name" value="PNPLA_dom"/>
</dbReference>
<feature type="short sequence motif" description="DGA/G" evidence="4">
    <location>
        <begin position="202"/>
        <end position="204"/>
    </location>
</feature>